<accession>A0A3L6E8B7</accession>
<evidence type="ECO:0000256" key="1">
    <source>
        <dbReference type="SAM" id="MobiDB-lite"/>
    </source>
</evidence>
<sequence>LKADKGGSSGSAQGTEGLKGPQDQVESAAREGEMKNKDVVQEEGMKIQSKAHCHRCYAKGHVMNDCVAKLYCEVCDVDSHIKQRCPVFNAPKVHAVPAGFAISKGGFFHIPTNKKLVKQKGDSKAALILVSDGALSLDNVVCELKRLLPHLAPWKVDQIDQGTFKTIFQSSSELNRMVEWGPVRAKTQKATLEFKVCSSGGRVKAKLVDTWIQFNGLPVEFCTVPHIWGVGSTLGVASDVDMAFYRQHGICRMQVSVIDPQAIPCAVDVEIAKVIYEVHLWVENGAGTAVPMAVDDDSFFEDDADSKSEDKGPDRNNKDGINREENASDQTLNKLAGGDNTGHKSVTLGEVTTSAGQPIYGMLADGSLGFGQELPADPLVSSMDGNAVDDEKLLMRDAVGKAKQSAVAAAVTDLAGAVIADHVPMDSPELMQSPDDNCEKLKQLAAIPEASQSVAAGRKRRTSIMDENSLARAERLKAERNGGNSPSPSSISCNKVLQIPLNLAISNLDAIGISLGVEESHLAKSIQVLNSYDKGMVSQVGRDGVVEGTVYDIVDEESDEELDRLTLNNLCGGIMDDLMDNGVDNKAVGQIPLDPGSDTHRKKVRSKKK</sequence>
<feature type="region of interest" description="Disordered" evidence="1">
    <location>
        <begin position="588"/>
        <end position="609"/>
    </location>
</feature>
<feature type="region of interest" description="Disordered" evidence="1">
    <location>
        <begin position="1"/>
        <end position="38"/>
    </location>
</feature>
<feature type="non-terminal residue" evidence="2">
    <location>
        <position position="1"/>
    </location>
</feature>
<dbReference type="ExpressionAtlas" id="A0A3L6E8B7">
    <property type="expression patterns" value="baseline"/>
</dbReference>
<dbReference type="PANTHER" id="PTHR33170:SF41">
    <property type="entry name" value="CCHC-TYPE DOMAIN-CONTAINING PROTEIN"/>
    <property type="match status" value="1"/>
</dbReference>
<comment type="caution">
    <text evidence="2">The sequence shown here is derived from an EMBL/GenBank/DDBJ whole genome shotgun (WGS) entry which is preliminary data.</text>
</comment>
<feature type="region of interest" description="Disordered" evidence="1">
    <location>
        <begin position="300"/>
        <end position="346"/>
    </location>
</feature>
<dbReference type="EMBL" id="NCVQ01000007">
    <property type="protein sequence ID" value="PWZ17146.1"/>
    <property type="molecule type" value="Genomic_DNA"/>
</dbReference>
<protein>
    <submittedName>
        <fullName evidence="2">Uncharacterized protein</fullName>
    </submittedName>
</protein>
<name>A0A3L6E8B7_MAIZE</name>
<dbReference type="Proteomes" id="UP000251960">
    <property type="component" value="Chromosome 6"/>
</dbReference>
<dbReference type="GO" id="GO:0008270">
    <property type="term" value="F:zinc ion binding"/>
    <property type="evidence" value="ECO:0007669"/>
    <property type="project" value="InterPro"/>
</dbReference>
<evidence type="ECO:0000313" key="2">
    <source>
        <dbReference type="EMBL" id="PWZ17146.1"/>
    </source>
</evidence>
<dbReference type="GO" id="GO:0003676">
    <property type="term" value="F:nucleic acid binding"/>
    <property type="evidence" value="ECO:0007669"/>
    <property type="project" value="InterPro"/>
</dbReference>
<feature type="compositionally biased region" description="Basic residues" evidence="1">
    <location>
        <begin position="600"/>
        <end position="609"/>
    </location>
</feature>
<dbReference type="SUPFAM" id="SSF57756">
    <property type="entry name" value="Retrovirus zinc finger-like domains"/>
    <property type="match status" value="1"/>
</dbReference>
<dbReference type="InterPro" id="IPR036875">
    <property type="entry name" value="Znf_CCHC_sf"/>
</dbReference>
<feature type="compositionally biased region" description="Basic and acidic residues" evidence="1">
    <location>
        <begin position="28"/>
        <end position="38"/>
    </location>
</feature>
<dbReference type="AlphaFoldDB" id="A0A3L6E8B7"/>
<organism evidence="2">
    <name type="scientific">Zea mays</name>
    <name type="common">Maize</name>
    <dbReference type="NCBI Taxonomy" id="4577"/>
    <lineage>
        <taxon>Eukaryota</taxon>
        <taxon>Viridiplantae</taxon>
        <taxon>Streptophyta</taxon>
        <taxon>Embryophyta</taxon>
        <taxon>Tracheophyta</taxon>
        <taxon>Spermatophyta</taxon>
        <taxon>Magnoliopsida</taxon>
        <taxon>Liliopsida</taxon>
        <taxon>Poales</taxon>
        <taxon>Poaceae</taxon>
        <taxon>PACMAD clade</taxon>
        <taxon>Panicoideae</taxon>
        <taxon>Andropogonodae</taxon>
        <taxon>Andropogoneae</taxon>
        <taxon>Tripsacinae</taxon>
        <taxon>Zea</taxon>
    </lineage>
</organism>
<proteinExistence type="predicted"/>
<reference evidence="2" key="1">
    <citation type="journal article" date="2018" name="Nat. Genet.">
        <title>Extensive intraspecific gene order and gene structural variations between Mo17 and other maize genomes.</title>
        <authorList>
            <person name="Sun S."/>
            <person name="Zhou Y."/>
            <person name="Chen J."/>
            <person name="Shi J."/>
            <person name="Zhao H."/>
            <person name="Zhao H."/>
            <person name="Song W."/>
            <person name="Zhang M."/>
            <person name="Cui Y."/>
            <person name="Dong X."/>
            <person name="Liu H."/>
            <person name="Ma X."/>
            <person name="Jiao Y."/>
            <person name="Wang B."/>
            <person name="Wei X."/>
            <person name="Stein J.C."/>
            <person name="Glaubitz J.C."/>
            <person name="Lu F."/>
            <person name="Yu G."/>
            <person name="Liang C."/>
            <person name="Fengler K."/>
            <person name="Li B."/>
            <person name="Rafalski A."/>
            <person name="Schnable P.S."/>
            <person name="Ware D.H."/>
            <person name="Buckler E.S."/>
            <person name="Lai J."/>
        </authorList>
    </citation>
    <scope>NUCLEOTIDE SEQUENCE [LARGE SCALE GENOMIC DNA]</scope>
    <source>
        <tissue evidence="2">Seedling</tissue>
    </source>
</reference>
<dbReference type="PANTHER" id="PTHR33170">
    <property type="entry name" value="DUF4283 DOMAIN-CONTAINING PROTEIN-RELATED"/>
    <property type="match status" value="1"/>
</dbReference>
<gene>
    <name evidence="2" type="ORF">Zm00014a_034675</name>
</gene>
<feature type="compositionally biased region" description="Basic and acidic residues" evidence="1">
    <location>
        <begin position="305"/>
        <end position="326"/>
    </location>
</feature>